<dbReference type="InterPro" id="IPR036097">
    <property type="entry name" value="HisK_dim/P_sf"/>
</dbReference>
<dbReference type="GO" id="GO:0005886">
    <property type="term" value="C:plasma membrane"/>
    <property type="evidence" value="ECO:0007669"/>
    <property type="project" value="TreeGrafter"/>
</dbReference>
<dbReference type="Pfam" id="PF00512">
    <property type="entry name" value="HisKA"/>
    <property type="match status" value="1"/>
</dbReference>
<evidence type="ECO:0000256" key="7">
    <source>
        <dbReference type="ARBA" id="ARBA00022741"/>
    </source>
</evidence>
<dbReference type="CDD" id="cd00082">
    <property type="entry name" value="HisKA"/>
    <property type="match status" value="1"/>
</dbReference>
<evidence type="ECO:0000256" key="13">
    <source>
        <dbReference type="SAM" id="MobiDB-lite"/>
    </source>
</evidence>
<evidence type="ECO:0000256" key="6">
    <source>
        <dbReference type="ARBA" id="ARBA00022692"/>
    </source>
</evidence>
<dbReference type="EMBL" id="JACHXM010000001">
    <property type="protein sequence ID" value="MBB3139202.1"/>
    <property type="molecule type" value="Genomic_DNA"/>
</dbReference>
<evidence type="ECO:0000256" key="9">
    <source>
        <dbReference type="ARBA" id="ARBA00022840"/>
    </source>
</evidence>
<name>A0A7W5G3R0_9GAMM</name>
<dbReference type="PROSITE" id="PS50109">
    <property type="entry name" value="HIS_KIN"/>
    <property type="match status" value="1"/>
</dbReference>
<evidence type="ECO:0000256" key="11">
    <source>
        <dbReference type="ARBA" id="ARBA00023012"/>
    </source>
</evidence>
<keyword evidence="5 17" id="KW-0808">Transferase</keyword>
<dbReference type="PANTHER" id="PTHR45436:SF14">
    <property type="entry name" value="SENSOR PROTEIN QSEC"/>
    <property type="match status" value="1"/>
</dbReference>
<gene>
    <name evidence="17" type="ORF">FHR96_000048</name>
</gene>
<dbReference type="InterPro" id="IPR050428">
    <property type="entry name" value="TCS_sensor_his_kinase"/>
</dbReference>
<evidence type="ECO:0000256" key="5">
    <source>
        <dbReference type="ARBA" id="ARBA00022679"/>
    </source>
</evidence>
<dbReference type="EC" id="2.7.13.3" evidence="3"/>
<keyword evidence="7" id="KW-0547">Nucleotide-binding</keyword>
<dbReference type="Proteomes" id="UP000525987">
    <property type="component" value="Unassembled WGS sequence"/>
</dbReference>
<keyword evidence="4" id="KW-0597">Phosphoprotein</keyword>
<dbReference type="SUPFAM" id="SSF47384">
    <property type="entry name" value="Homodimeric domain of signal transducing histidine kinase"/>
    <property type="match status" value="1"/>
</dbReference>
<dbReference type="CDD" id="cd00075">
    <property type="entry name" value="HATPase"/>
    <property type="match status" value="1"/>
</dbReference>
<dbReference type="Gene3D" id="1.20.5.1040">
    <property type="entry name" value="Sensor protein qsec"/>
    <property type="match status" value="1"/>
</dbReference>
<dbReference type="RefSeq" id="WP_183385639.1">
    <property type="nucleotide sequence ID" value="NZ_JACHXM010000001.1"/>
</dbReference>
<dbReference type="PROSITE" id="PS50885">
    <property type="entry name" value="HAMP"/>
    <property type="match status" value="1"/>
</dbReference>
<dbReference type="Pfam" id="PF02518">
    <property type="entry name" value="HATPase_c"/>
    <property type="match status" value="1"/>
</dbReference>
<feature type="transmembrane region" description="Helical" evidence="14">
    <location>
        <begin position="177"/>
        <end position="199"/>
    </location>
</feature>
<evidence type="ECO:0000256" key="12">
    <source>
        <dbReference type="ARBA" id="ARBA00023136"/>
    </source>
</evidence>
<dbReference type="SMART" id="SM00388">
    <property type="entry name" value="HisKA"/>
    <property type="match status" value="1"/>
</dbReference>
<dbReference type="InterPro" id="IPR003594">
    <property type="entry name" value="HATPase_dom"/>
</dbReference>
<keyword evidence="8 17" id="KW-0418">Kinase</keyword>
<reference evidence="17 18" key="1">
    <citation type="submission" date="2020-08" db="EMBL/GenBank/DDBJ databases">
        <title>Genomic Encyclopedia of Type Strains, Phase III (KMG-III): the genomes of soil and plant-associated and newly described type strains.</title>
        <authorList>
            <person name="Whitman W."/>
        </authorList>
    </citation>
    <scope>NUCLEOTIDE SEQUENCE [LARGE SCALE GENOMIC DNA]</scope>
    <source>
        <strain evidence="17 18">CECT 5995</strain>
    </source>
</reference>
<sequence length="487" mass="54296">MRSIRRYLSRTLALVLAGVTLLVVTAAYLITAHETEEILDAQLSLQGRVVASLIGPGATEDTYRRVAERLSHPGHLARFYQDGVPTMDEIGDRAALYHHEERELSLGFWNRDGSPLLMGAEWNGSGAFPAPREDGYTWVEYDGERWRVFSMFDEASGTWIRSGVSIAFMQELERKVALGNLVPMLLALPLLLVAMGWIVRRGLTPIGSLSREVAGRDDRDLSFLAVDVPRELSGLRQAINDFISRLRETLERERRFTADAAHELRTPLAGLKIHLDNARAGERDSLDKAYRGVERLQRVVEQLLVLARLDRREAREARDIDLYPLVLELVAELWPWAQARHQEMSLRGVEALWVRADPVEAGILIRNLLDNALRYTPEHGEVTIELSETAGGAVLAVRDSGPGIAEEALGTITERFRRAADQRITGSGLGLSIVQQLAERQQARLTLRNCHPHGLEAALCWPARSPASEPSAQVADPARQASGSWRK</sequence>
<dbReference type="InterPro" id="IPR003660">
    <property type="entry name" value="HAMP_dom"/>
</dbReference>
<keyword evidence="12 14" id="KW-0472">Membrane</keyword>
<proteinExistence type="predicted"/>
<dbReference type="PANTHER" id="PTHR45436">
    <property type="entry name" value="SENSOR HISTIDINE KINASE YKOH"/>
    <property type="match status" value="1"/>
</dbReference>
<organism evidence="17 18">
    <name type="scientific">Halomonas organivorans</name>
    <dbReference type="NCBI Taxonomy" id="257772"/>
    <lineage>
        <taxon>Bacteria</taxon>
        <taxon>Pseudomonadati</taxon>
        <taxon>Pseudomonadota</taxon>
        <taxon>Gammaproteobacteria</taxon>
        <taxon>Oceanospirillales</taxon>
        <taxon>Halomonadaceae</taxon>
        <taxon>Halomonas</taxon>
    </lineage>
</organism>
<dbReference type="Gene3D" id="1.10.287.130">
    <property type="match status" value="1"/>
</dbReference>
<evidence type="ECO:0000256" key="8">
    <source>
        <dbReference type="ARBA" id="ARBA00022777"/>
    </source>
</evidence>
<evidence type="ECO:0000256" key="3">
    <source>
        <dbReference type="ARBA" id="ARBA00012438"/>
    </source>
</evidence>
<keyword evidence="11" id="KW-0902">Two-component regulatory system</keyword>
<dbReference type="Gene3D" id="3.30.565.10">
    <property type="entry name" value="Histidine kinase-like ATPase, C-terminal domain"/>
    <property type="match status" value="1"/>
</dbReference>
<dbReference type="SUPFAM" id="SSF55874">
    <property type="entry name" value="ATPase domain of HSP90 chaperone/DNA topoisomerase II/histidine kinase"/>
    <property type="match status" value="1"/>
</dbReference>
<dbReference type="GO" id="GO:0000155">
    <property type="term" value="F:phosphorelay sensor kinase activity"/>
    <property type="evidence" value="ECO:0007669"/>
    <property type="project" value="InterPro"/>
</dbReference>
<evidence type="ECO:0000256" key="1">
    <source>
        <dbReference type="ARBA" id="ARBA00000085"/>
    </source>
</evidence>
<comment type="catalytic activity">
    <reaction evidence="1">
        <text>ATP + protein L-histidine = ADP + protein N-phospho-L-histidine.</text>
        <dbReference type="EC" id="2.7.13.3"/>
    </reaction>
</comment>
<comment type="caution">
    <text evidence="17">The sequence shown here is derived from an EMBL/GenBank/DDBJ whole genome shotgun (WGS) entry which is preliminary data.</text>
</comment>
<evidence type="ECO:0000256" key="4">
    <source>
        <dbReference type="ARBA" id="ARBA00022553"/>
    </source>
</evidence>
<protein>
    <recommendedName>
        <fullName evidence="3">histidine kinase</fullName>
        <ecNumber evidence="3">2.7.13.3</ecNumber>
    </recommendedName>
</protein>
<dbReference type="AlphaFoldDB" id="A0A7W5G3R0"/>
<dbReference type="GO" id="GO:0005524">
    <property type="term" value="F:ATP binding"/>
    <property type="evidence" value="ECO:0007669"/>
    <property type="project" value="UniProtKB-KW"/>
</dbReference>
<dbReference type="InterPro" id="IPR005467">
    <property type="entry name" value="His_kinase_dom"/>
</dbReference>
<dbReference type="InterPro" id="IPR036890">
    <property type="entry name" value="HATPase_C_sf"/>
</dbReference>
<accession>A0A7W5G3R0</accession>
<dbReference type="InterPro" id="IPR004358">
    <property type="entry name" value="Sig_transdc_His_kin-like_C"/>
</dbReference>
<dbReference type="SMART" id="SM00387">
    <property type="entry name" value="HATPase_c"/>
    <property type="match status" value="1"/>
</dbReference>
<evidence type="ECO:0000256" key="14">
    <source>
        <dbReference type="SAM" id="Phobius"/>
    </source>
</evidence>
<keyword evidence="18" id="KW-1185">Reference proteome</keyword>
<feature type="domain" description="Histidine kinase" evidence="15">
    <location>
        <begin position="259"/>
        <end position="465"/>
    </location>
</feature>
<evidence type="ECO:0000256" key="2">
    <source>
        <dbReference type="ARBA" id="ARBA00004141"/>
    </source>
</evidence>
<evidence type="ECO:0000256" key="10">
    <source>
        <dbReference type="ARBA" id="ARBA00022989"/>
    </source>
</evidence>
<feature type="domain" description="HAMP" evidence="16">
    <location>
        <begin position="200"/>
        <end position="251"/>
    </location>
</feature>
<keyword evidence="9" id="KW-0067">ATP-binding</keyword>
<evidence type="ECO:0000313" key="17">
    <source>
        <dbReference type="EMBL" id="MBB3139202.1"/>
    </source>
</evidence>
<keyword evidence="10 14" id="KW-1133">Transmembrane helix</keyword>
<evidence type="ECO:0000259" key="15">
    <source>
        <dbReference type="PROSITE" id="PS50109"/>
    </source>
</evidence>
<keyword evidence="6 14" id="KW-0812">Transmembrane</keyword>
<dbReference type="InterPro" id="IPR003661">
    <property type="entry name" value="HisK_dim/P_dom"/>
</dbReference>
<evidence type="ECO:0000259" key="16">
    <source>
        <dbReference type="PROSITE" id="PS50885"/>
    </source>
</evidence>
<comment type="subcellular location">
    <subcellularLocation>
        <location evidence="2">Membrane</location>
        <topology evidence="2">Multi-pass membrane protein</topology>
    </subcellularLocation>
</comment>
<dbReference type="PRINTS" id="PR00344">
    <property type="entry name" value="BCTRLSENSOR"/>
</dbReference>
<evidence type="ECO:0000313" key="18">
    <source>
        <dbReference type="Proteomes" id="UP000525987"/>
    </source>
</evidence>
<feature type="region of interest" description="Disordered" evidence="13">
    <location>
        <begin position="466"/>
        <end position="487"/>
    </location>
</feature>